<dbReference type="Pfam" id="PF00082">
    <property type="entry name" value="Peptidase_S8"/>
    <property type="match status" value="1"/>
</dbReference>
<keyword evidence="10" id="KW-1185">Reference proteome</keyword>
<keyword evidence="7" id="KW-0732">Signal</keyword>
<feature type="chain" id="PRO_5032612018" evidence="7">
    <location>
        <begin position="28"/>
        <end position="1123"/>
    </location>
</feature>
<dbReference type="InterPro" id="IPR000209">
    <property type="entry name" value="Peptidase_S8/S53_dom"/>
</dbReference>
<dbReference type="PROSITE" id="PS00138">
    <property type="entry name" value="SUBTILASE_SER"/>
    <property type="match status" value="1"/>
</dbReference>
<comment type="caution">
    <text evidence="9">The sequence shown here is derived from an EMBL/GenBank/DDBJ whole genome shotgun (WGS) entry which is preliminary data.</text>
</comment>
<evidence type="ECO:0000256" key="3">
    <source>
        <dbReference type="ARBA" id="ARBA00022801"/>
    </source>
</evidence>
<dbReference type="SUPFAM" id="SSF52743">
    <property type="entry name" value="Subtilisin-like"/>
    <property type="match status" value="1"/>
</dbReference>
<comment type="caution">
    <text evidence="5">Lacks conserved residue(s) required for the propagation of feature annotation.</text>
</comment>
<evidence type="ECO:0000256" key="6">
    <source>
        <dbReference type="SAM" id="MobiDB-lite"/>
    </source>
</evidence>
<dbReference type="PRINTS" id="PR00723">
    <property type="entry name" value="SUBTILISIN"/>
</dbReference>
<feature type="region of interest" description="Disordered" evidence="6">
    <location>
        <begin position="379"/>
        <end position="399"/>
    </location>
</feature>
<evidence type="ECO:0000256" key="5">
    <source>
        <dbReference type="PROSITE-ProRule" id="PRU01240"/>
    </source>
</evidence>
<dbReference type="Gene3D" id="3.40.50.200">
    <property type="entry name" value="Peptidase S8/S53 domain"/>
    <property type="match status" value="1"/>
</dbReference>
<accession>A0A840W9C5</accession>
<dbReference type="InterPro" id="IPR023828">
    <property type="entry name" value="Peptidase_S8_Ser-AS"/>
</dbReference>
<evidence type="ECO:0000313" key="9">
    <source>
        <dbReference type="EMBL" id="MBB5480719.1"/>
    </source>
</evidence>
<dbReference type="PROSITE" id="PS51892">
    <property type="entry name" value="SUBTILASE"/>
    <property type="match status" value="1"/>
</dbReference>
<feature type="signal peptide" evidence="7">
    <location>
        <begin position="1"/>
        <end position="27"/>
    </location>
</feature>
<comment type="similarity">
    <text evidence="1 5">Belongs to the peptidase S8 family.</text>
</comment>
<dbReference type="EMBL" id="JACHDP010000001">
    <property type="protein sequence ID" value="MBB5480719.1"/>
    <property type="molecule type" value="Genomic_DNA"/>
</dbReference>
<name>A0A840W9C5_9ACTN</name>
<feature type="region of interest" description="Disordered" evidence="6">
    <location>
        <begin position="120"/>
        <end position="155"/>
    </location>
</feature>
<dbReference type="InterPro" id="IPR015500">
    <property type="entry name" value="Peptidase_S8_subtilisin-rel"/>
</dbReference>
<keyword evidence="3" id="KW-0378">Hydrolase</keyword>
<evidence type="ECO:0000256" key="7">
    <source>
        <dbReference type="SAM" id="SignalP"/>
    </source>
</evidence>
<protein>
    <submittedName>
        <fullName evidence="9">Subtilisin family serine protease</fullName>
    </submittedName>
</protein>
<gene>
    <name evidence="9" type="ORF">HNR20_005224</name>
</gene>
<dbReference type="InterPro" id="IPR036852">
    <property type="entry name" value="Peptidase_S8/S53_dom_sf"/>
</dbReference>
<dbReference type="RefSeq" id="WP_184185080.1">
    <property type="nucleotide sequence ID" value="NZ_BMNF01000004.1"/>
</dbReference>
<feature type="compositionally biased region" description="Polar residues" evidence="6">
    <location>
        <begin position="384"/>
        <end position="393"/>
    </location>
</feature>
<evidence type="ECO:0000256" key="4">
    <source>
        <dbReference type="ARBA" id="ARBA00022825"/>
    </source>
</evidence>
<organism evidence="9 10">
    <name type="scientific">Micromonospora parathelypteridis</name>
    <dbReference type="NCBI Taxonomy" id="1839617"/>
    <lineage>
        <taxon>Bacteria</taxon>
        <taxon>Bacillati</taxon>
        <taxon>Actinomycetota</taxon>
        <taxon>Actinomycetes</taxon>
        <taxon>Micromonosporales</taxon>
        <taxon>Micromonosporaceae</taxon>
        <taxon>Micromonospora</taxon>
    </lineage>
</organism>
<keyword evidence="2 9" id="KW-0645">Protease</keyword>
<dbReference type="InterPro" id="IPR050131">
    <property type="entry name" value="Peptidase_S8_subtilisin-like"/>
</dbReference>
<dbReference type="GO" id="GO:0004252">
    <property type="term" value="F:serine-type endopeptidase activity"/>
    <property type="evidence" value="ECO:0007669"/>
    <property type="project" value="InterPro"/>
</dbReference>
<dbReference type="Proteomes" id="UP000586947">
    <property type="component" value="Unassembled WGS sequence"/>
</dbReference>
<evidence type="ECO:0000256" key="2">
    <source>
        <dbReference type="ARBA" id="ARBA00022670"/>
    </source>
</evidence>
<keyword evidence="4" id="KW-0720">Serine protease</keyword>
<evidence type="ECO:0000313" key="10">
    <source>
        <dbReference type="Proteomes" id="UP000586947"/>
    </source>
</evidence>
<feature type="compositionally biased region" description="Low complexity" evidence="6">
    <location>
        <begin position="133"/>
        <end position="146"/>
    </location>
</feature>
<evidence type="ECO:0000256" key="1">
    <source>
        <dbReference type="ARBA" id="ARBA00011073"/>
    </source>
</evidence>
<feature type="domain" description="Peptidase S8/S53" evidence="8">
    <location>
        <begin position="251"/>
        <end position="492"/>
    </location>
</feature>
<dbReference type="PANTHER" id="PTHR43806:SF11">
    <property type="entry name" value="CEREVISIN-RELATED"/>
    <property type="match status" value="1"/>
</dbReference>
<dbReference type="PANTHER" id="PTHR43806">
    <property type="entry name" value="PEPTIDASE S8"/>
    <property type="match status" value="1"/>
</dbReference>
<sequence length="1123" mass="113352">MHLTAPHRLLAALLTPALATGPVAAMAAPAAVDAGPVRAVIVVLADQHDTAPARLLADRAARITADQQPMLTDLRRVGATRVTPFRLVNAIATTLPERAVAELETRPGVRAVLPDSPLRLRQPVAPSRPAPPAGGTAMGARSCAGPGEPPLTEPEGLALTRTVGSAQGPGAHDLADGSGVRVGVLGGAIDPAAAEFVRDGRSVVAGYADFTGDGLDAPSYILESFGDASVVAAQGVGVYDAGRYAHPAHRSDGPCLMRILGVAPAATVHVAKVFSNVAAPTSVVLQGIEWAVLHERVDVLNESLVGYGYPDTAANALRLANDAAVAAGVTVVVATGDAGPDGTLGSPASDPDVIAVGASTQLRAYGQLGYGGSPLGDGGHRSDSVSALSSGGTAQAEPRTVDLVAPGDTSWAACSTDTARYQSCISFFDGGSPSPFFLFGGTSAAAPFVAGAAALVIQTVRRHTGGTPTPEQVKRILMSSATDLRQPADQQGAGRVDTLAAVRLAAALTDHPDSAARPADAAAGSAGRPASGDLAGLLVATSTASVTGAAGQVTPVAVHLTNPGGRARRVTVGLRSAAPARSLAAGQVTPGAGTAFADSDGVPANARRVPVTVPGGTDQLQAAVAWDPRSHATPVAVSVFDPAGRLAGYSLPLGNGGYGRVTVARPQPGRWTVAIWTRDDGSPPVDAVRYDVTALRLTARSGPSVVVPPGGTRTAWLPVRLPTTAGDSSAAVTVVAGTTGYAALPLGLRALVPTGPTGGSFGGTFSGGNGALAGWALLGQRRSFQFDVPAGKPALAVSVHAGDDPGLEVWGFLVDPAGMPLAASSSRSAGTTAPPRLDLVRRAPQPGRWTVVLVLTAPTATVRTSQPFHGRVGFAPASVVATGVPAGAVLPAGRPAEATLTITNTGTAPASYLVDARLDAMGEVPLRPVASATYQTPVSAVDVYPRFAVPSGTTRLRMSADSTVPHVLDTQPYGENGYYVGDPDLAGTAGRRSEVVVSSAEVSATTWICNANRAGPFGGAPQPSARVDCAATALTRLFDRRVTSSTGSYWRRVVEGSTDPSTPLTLAPGQSGRVIVIFSADEPVGEPVTGSLTVTTLDARTGFATEVAAVPYAYTVSGGEVER</sequence>
<evidence type="ECO:0000259" key="8">
    <source>
        <dbReference type="Pfam" id="PF00082"/>
    </source>
</evidence>
<dbReference type="AlphaFoldDB" id="A0A840W9C5"/>
<proteinExistence type="inferred from homology"/>
<reference evidence="9 10" key="1">
    <citation type="submission" date="2020-08" db="EMBL/GenBank/DDBJ databases">
        <title>Sequencing the genomes of 1000 actinobacteria strains.</title>
        <authorList>
            <person name="Klenk H.-P."/>
        </authorList>
    </citation>
    <scope>NUCLEOTIDE SEQUENCE [LARGE SCALE GENOMIC DNA]</scope>
    <source>
        <strain evidence="9 10">DSM 103125</strain>
    </source>
</reference>
<dbReference type="GO" id="GO:0006508">
    <property type="term" value="P:proteolysis"/>
    <property type="evidence" value="ECO:0007669"/>
    <property type="project" value="UniProtKB-KW"/>
</dbReference>